<evidence type="ECO:0000313" key="1">
    <source>
        <dbReference type="EMBL" id="VDO98893.1"/>
    </source>
</evidence>
<dbReference type="AlphaFoldDB" id="A0A183FZM5"/>
<dbReference type="Proteomes" id="UP000050761">
    <property type="component" value="Unassembled WGS sequence"/>
</dbReference>
<dbReference type="EMBL" id="UZAH01028258">
    <property type="protein sequence ID" value="VDO98893.1"/>
    <property type="molecule type" value="Genomic_DNA"/>
</dbReference>
<name>A0A183FZM5_HELPZ</name>
<organism evidence="2 3">
    <name type="scientific">Heligmosomoides polygyrus</name>
    <name type="common">Parasitic roundworm</name>
    <dbReference type="NCBI Taxonomy" id="6339"/>
    <lineage>
        <taxon>Eukaryota</taxon>
        <taxon>Metazoa</taxon>
        <taxon>Ecdysozoa</taxon>
        <taxon>Nematoda</taxon>
        <taxon>Chromadorea</taxon>
        <taxon>Rhabditida</taxon>
        <taxon>Rhabditina</taxon>
        <taxon>Rhabditomorpha</taxon>
        <taxon>Strongyloidea</taxon>
        <taxon>Heligmosomidae</taxon>
        <taxon>Heligmosomoides</taxon>
    </lineage>
</organism>
<protein>
    <submittedName>
        <fullName evidence="3">Reverse transcriptase domain-containing protein</fullName>
    </submittedName>
</protein>
<proteinExistence type="predicted"/>
<dbReference type="WBParaSite" id="HPBE_0001421801-mRNA-1">
    <property type="protein sequence ID" value="HPBE_0001421801-mRNA-1"/>
    <property type="gene ID" value="HPBE_0001421801"/>
</dbReference>
<reference evidence="3" key="2">
    <citation type="submission" date="2019-09" db="UniProtKB">
        <authorList>
            <consortium name="WormBaseParasite"/>
        </authorList>
    </citation>
    <scope>IDENTIFICATION</scope>
</reference>
<accession>A0A3P8B335</accession>
<keyword evidence="2" id="KW-1185">Reference proteome</keyword>
<dbReference type="OrthoDB" id="418748at2759"/>
<evidence type="ECO:0000313" key="2">
    <source>
        <dbReference type="Proteomes" id="UP000050761"/>
    </source>
</evidence>
<accession>A0A183FZM5</accession>
<reference evidence="1 2" key="1">
    <citation type="submission" date="2018-11" db="EMBL/GenBank/DDBJ databases">
        <authorList>
            <consortium name="Pathogen Informatics"/>
        </authorList>
    </citation>
    <scope>NUCLEOTIDE SEQUENCE [LARGE SCALE GENOMIC DNA]</scope>
</reference>
<evidence type="ECO:0000313" key="3">
    <source>
        <dbReference type="WBParaSite" id="HPBE_0001421801-mRNA-1"/>
    </source>
</evidence>
<sequence>MSTLPEADGLRMRSEGACSLLDARVKCWTMLWGTIVDETWKKATDAITQAASSLLGTTKPGRRKFEKQTWLWTDDVKAKVREKESFYHASLGDKTTENWQKCQNAQKAAKKTVDVAKAAHYSDVNEKLESRDVERHPFRLAKNSK</sequence>
<gene>
    <name evidence="1" type="ORF">HPBE_LOCUS14219</name>
</gene>